<dbReference type="Proteomes" id="UP000005396">
    <property type="component" value="Unassembled WGS sequence"/>
</dbReference>
<dbReference type="EMBL" id="ABCC02000041">
    <property type="protein sequence ID" value="EDP14182.1"/>
    <property type="molecule type" value="Genomic_DNA"/>
</dbReference>
<comment type="caution">
    <text evidence="2">The sequence shown here is derived from an EMBL/GenBank/DDBJ whole genome shotgun (WGS) entry which is preliminary data.</text>
</comment>
<reference evidence="2 3" key="2">
    <citation type="submission" date="2007-09" db="EMBL/GenBank/DDBJ databases">
        <title>Draft genome sequence of Clostridium bolteae (ATCC BAA-613).</title>
        <authorList>
            <person name="Sudarsanam P."/>
            <person name="Ley R."/>
            <person name="Guruge J."/>
            <person name="Turnbaugh P.J."/>
            <person name="Mahowald M."/>
            <person name="Liep D."/>
            <person name="Gordon J."/>
        </authorList>
    </citation>
    <scope>NUCLEOTIDE SEQUENCE [LARGE SCALE GENOMIC DNA]</scope>
    <source>
        <strain evidence="3">ATCC BAA-613 / DSM 15670 / CCUG 46953 / JCM 12243 / WAL 16351</strain>
    </source>
</reference>
<feature type="signal peptide" evidence="1">
    <location>
        <begin position="1"/>
        <end position="44"/>
    </location>
</feature>
<dbReference type="PaxDb" id="411902-CLOBOL_05574"/>
<proteinExistence type="predicted"/>
<gene>
    <name evidence="2" type="ORF">CLOBOL_05574</name>
</gene>
<protein>
    <submittedName>
        <fullName evidence="2">Uncharacterized protein</fullName>
    </submittedName>
</protein>
<dbReference type="eggNOG" id="ENOG50344JS">
    <property type="taxonomic scope" value="Bacteria"/>
</dbReference>
<evidence type="ECO:0000313" key="3">
    <source>
        <dbReference type="Proteomes" id="UP000005396"/>
    </source>
</evidence>
<reference evidence="2 3" key="1">
    <citation type="submission" date="2007-08" db="EMBL/GenBank/DDBJ databases">
        <authorList>
            <person name="Fulton L."/>
            <person name="Clifton S."/>
            <person name="Fulton B."/>
            <person name="Xu J."/>
            <person name="Minx P."/>
            <person name="Pepin K.H."/>
            <person name="Johnson M."/>
            <person name="Thiruvilangam P."/>
            <person name="Bhonagiri V."/>
            <person name="Nash W.E."/>
            <person name="Mardis E.R."/>
            <person name="Wilson R.K."/>
        </authorList>
    </citation>
    <scope>NUCLEOTIDE SEQUENCE [LARGE SCALE GENOMIC DNA]</scope>
    <source>
        <strain evidence="3">ATCC BAA-613 / DSM 15670 / CCUG 46953 / JCM 12243 / WAL 16351</strain>
    </source>
</reference>
<keyword evidence="1" id="KW-0732">Signal</keyword>
<accession>A8S038</accession>
<evidence type="ECO:0000256" key="1">
    <source>
        <dbReference type="SAM" id="SignalP"/>
    </source>
</evidence>
<sequence length="279" mass="31112">MMRYWPWQNRNIDTVYLKKEKNTMKYLKKHLSLALALVLCLSLAACGKSSEDYVESNEDYGDDGSDYNLYGVPDSFEGLVKDSEQMANLYLYGGAWTGEDGGTLVAANNDEGDEVRFALYDADEDMTASGFIQFVPDYDYDYFYNEHDGMAYRSWFDEDGALHVAELGTFTQVTGDAPGENIGDGDYGFFAGVWYQDGDPGAASIIEFDASGSWELLERPGDDGDPTMVDCGTIEVDQDGAGQYFAISTIHTDVVYDFTLVGGDVIYWGGEYDYYQKIE</sequence>
<dbReference type="AlphaFoldDB" id="A8S038"/>
<feature type="chain" id="PRO_5039393896" evidence="1">
    <location>
        <begin position="45"/>
        <end position="279"/>
    </location>
</feature>
<name>A8S038_ENTBW</name>
<organism evidence="2 3">
    <name type="scientific">Enterocloster bolteae (strain ATCC BAA-613 / DSM 15670 / CCUG 46953 / JCM 12243 / WAL 16351)</name>
    <name type="common">Clostridium bolteae</name>
    <dbReference type="NCBI Taxonomy" id="411902"/>
    <lineage>
        <taxon>Bacteria</taxon>
        <taxon>Bacillati</taxon>
        <taxon>Bacillota</taxon>
        <taxon>Clostridia</taxon>
        <taxon>Lachnospirales</taxon>
        <taxon>Lachnospiraceae</taxon>
        <taxon>Enterocloster</taxon>
    </lineage>
</organism>
<evidence type="ECO:0000313" key="2">
    <source>
        <dbReference type="EMBL" id="EDP14182.1"/>
    </source>
</evidence>
<dbReference type="HOGENOM" id="CLU_1037081_0_0_9"/>